<dbReference type="Gene3D" id="2.40.10.240">
    <property type="entry name" value="QueA-like"/>
    <property type="match status" value="1"/>
</dbReference>
<dbReference type="InterPro" id="IPR036100">
    <property type="entry name" value="QueA_sf"/>
</dbReference>
<dbReference type="AlphaFoldDB" id="A0A5J5K0A5"/>
<keyword evidence="4" id="KW-0671">Queuosine biosynthesis</keyword>
<sequence length="366" mass="38949">MTGPGGPADVIGGPGRPRASGDSLTFALAAPLEAREPPEARGLRRDEVRLLVSRRDTGEVTHHVFADLPSLLAPGDLLVVNDSATLPAAVRLDRLAVHFSGRLASGDWLVELRRRTATATEPYLGAAPGEWLPLPGGATLRLVERETARLWRARLDRDVLSYLAAHGVPIRYGYVRRDWPLADYQTVFGVEPGSAEMPSAGRPFTPELVTALVSRGIGIAPITLHTGVASPEKDEPPYPEWFSVSARTALLANLTRAHGGRVIAVGTTVVRALETAARPPVAGPRHGEAGPDGGVRALSGWTSHVVTPAGGVRAVDGLITGLHEPRSSHLMMLSAITGTGVLAEAYEEALREGYLWHEFGDSHLIL</sequence>
<dbReference type="SUPFAM" id="SSF111337">
    <property type="entry name" value="QueA-like"/>
    <property type="match status" value="1"/>
</dbReference>
<keyword evidence="2 6" id="KW-0808">Transferase</keyword>
<dbReference type="PANTHER" id="PTHR30307">
    <property type="entry name" value="S-ADENOSYLMETHIONINE:TRNA RIBOSYLTRANSFERASE-ISOMERASE"/>
    <property type="match status" value="1"/>
</dbReference>
<evidence type="ECO:0000256" key="1">
    <source>
        <dbReference type="ARBA" id="ARBA00022490"/>
    </source>
</evidence>
<evidence type="ECO:0000256" key="2">
    <source>
        <dbReference type="ARBA" id="ARBA00022679"/>
    </source>
</evidence>
<feature type="region of interest" description="Disordered" evidence="5">
    <location>
        <begin position="1"/>
        <end position="23"/>
    </location>
</feature>
<dbReference type="InterPro" id="IPR042118">
    <property type="entry name" value="QueA_dom1"/>
</dbReference>
<dbReference type="PANTHER" id="PTHR30307:SF0">
    <property type="entry name" value="S-ADENOSYLMETHIONINE:TRNA RIBOSYLTRANSFERASE-ISOMERASE"/>
    <property type="match status" value="1"/>
</dbReference>
<name>A0A5J5K0A5_9ACTN</name>
<evidence type="ECO:0000313" key="7">
    <source>
        <dbReference type="Proteomes" id="UP000327011"/>
    </source>
</evidence>
<evidence type="ECO:0000256" key="4">
    <source>
        <dbReference type="ARBA" id="ARBA00022785"/>
    </source>
</evidence>
<dbReference type="RefSeq" id="WP_150935731.1">
    <property type="nucleotide sequence ID" value="NZ_VYTZ01000008.1"/>
</dbReference>
<dbReference type="EMBL" id="VYTZ01000008">
    <property type="protein sequence ID" value="KAA9376298.1"/>
    <property type="molecule type" value="Genomic_DNA"/>
</dbReference>
<dbReference type="GO" id="GO:0008616">
    <property type="term" value="P:tRNA queuosine(34) biosynthetic process"/>
    <property type="evidence" value="ECO:0007669"/>
    <property type="project" value="UniProtKB-KW"/>
</dbReference>
<organism evidence="6 7">
    <name type="scientific">Microbispora cellulosiformans</name>
    <dbReference type="NCBI Taxonomy" id="2614688"/>
    <lineage>
        <taxon>Bacteria</taxon>
        <taxon>Bacillati</taxon>
        <taxon>Actinomycetota</taxon>
        <taxon>Actinomycetes</taxon>
        <taxon>Streptosporangiales</taxon>
        <taxon>Streptosporangiaceae</taxon>
        <taxon>Microbispora</taxon>
    </lineage>
</organism>
<dbReference type="Pfam" id="PF02547">
    <property type="entry name" value="Queuosine_synth"/>
    <property type="match status" value="1"/>
</dbReference>
<dbReference type="InterPro" id="IPR042119">
    <property type="entry name" value="QueA_dom2"/>
</dbReference>
<proteinExistence type="predicted"/>
<comment type="caution">
    <text evidence="6">The sequence shown here is derived from an EMBL/GenBank/DDBJ whole genome shotgun (WGS) entry which is preliminary data.</text>
</comment>
<reference evidence="6 7" key="1">
    <citation type="submission" date="2019-09" db="EMBL/GenBank/DDBJ databases">
        <title>Screening of Novel Bioactive Compounds from Soil-Associated.</title>
        <authorList>
            <person name="Gong X."/>
        </authorList>
    </citation>
    <scope>NUCLEOTIDE SEQUENCE [LARGE SCALE GENOMIC DNA]</scope>
    <source>
        <strain evidence="6 7">Gxj-6</strain>
    </source>
</reference>
<keyword evidence="3" id="KW-0949">S-adenosyl-L-methionine</keyword>
<evidence type="ECO:0000256" key="5">
    <source>
        <dbReference type="SAM" id="MobiDB-lite"/>
    </source>
</evidence>
<accession>A0A5J5K0A5</accession>
<keyword evidence="6" id="KW-0413">Isomerase</keyword>
<dbReference type="GO" id="GO:0051075">
    <property type="term" value="F:S-adenosylmethionine:tRNA ribosyltransferase-isomerase activity"/>
    <property type="evidence" value="ECO:0007669"/>
    <property type="project" value="TreeGrafter"/>
</dbReference>
<keyword evidence="1" id="KW-0963">Cytoplasm</keyword>
<dbReference type="Proteomes" id="UP000327011">
    <property type="component" value="Unassembled WGS sequence"/>
</dbReference>
<protein>
    <submittedName>
        <fullName evidence="6">S-adenosylmethionine:tRNA ribosyltransferase-isomerase</fullName>
    </submittedName>
</protein>
<keyword evidence="7" id="KW-1185">Reference proteome</keyword>
<dbReference type="InterPro" id="IPR003699">
    <property type="entry name" value="QueA"/>
</dbReference>
<gene>
    <name evidence="6" type="ORF">F5972_22965</name>
</gene>
<dbReference type="Gene3D" id="3.40.1780.10">
    <property type="entry name" value="QueA-like"/>
    <property type="match status" value="1"/>
</dbReference>
<evidence type="ECO:0000313" key="6">
    <source>
        <dbReference type="EMBL" id="KAA9376298.1"/>
    </source>
</evidence>
<evidence type="ECO:0000256" key="3">
    <source>
        <dbReference type="ARBA" id="ARBA00022691"/>
    </source>
</evidence>